<dbReference type="RefSeq" id="WP_345518352.1">
    <property type="nucleotide sequence ID" value="NZ_BAABKM010000001.1"/>
</dbReference>
<dbReference type="PANTHER" id="PTHR38011">
    <property type="entry name" value="DIHYDROFOLATE REDUCTASE FAMILY PROTEIN (AFU_ORTHOLOGUE AFUA_8G06820)"/>
    <property type="match status" value="1"/>
</dbReference>
<evidence type="ECO:0000313" key="2">
    <source>
        <dbReference type="EMBL" id="GAA4691070.1"/>
    </source>
</evidence>
<feature type="domain" description="Bacterial bifunctional deaminase-reductase C-terminal" evidence="1">
    <location>
        <begin position="3"/>
        <end position="182"/>
    </location>
</feature>
<dbReference type="Gene3D" id="3.40.430.10">
    <property type="entry name" value="Dihydrofolate Reductase, subunit A"/>
    <property type="match status" value="1"/>
</dbReference>
<dbReference type="Proteomes" id="UP001499974">
    <property type="component" value="Unassembled WGS sequence"/>
</dbReference>
<dbReference type="InterPro" id="IPR050765">
    <property type="entry name" value="Riboflavin_Biosynth_HTPR"/>
</dbReference>
<sequence length="194" mass="21283">MGTIVINTNLTLDGVVEDPTGDEGFARGGWFDELMGEDRAPWAEVEAAEADRTAAILMGRRSYDWFARRWQERSGPWADRLRAVPKYVVSSSSDGLVWDGSTVLDGDLLDSVKRLRDEVDGDIVVYASRQLVQTLLDNDLVDELRLIVLPTVLGDGRRLFGETASPVPVRLTSARTIGSGLAFLTYEVVRGGPA</sequence>
<keyword evidence="3" id="KW-1185">Reference proteome</keyword>
<reference evidence="3" key="1">
    <citation type="journal article" date="2019" name="Int. J. Syst. Evol. Microbiol.">
        <title>The Global Catalogue of Microorganisms (GCM) 10K type strain sequencing project: providing services to taxonomists for standard genome sequencing and annotation.</title>
        <authorList>
            <consortium name="The Broad Institute Genomics Platform"/>
            <consortium name="The Broad Institute Genome Sequencing Center for Infectious Disease"/>
            <person name="Wu L."/>
            <person name="Ma J."/>
        </authorList>
    </citation>
    <scope>NUCLEOTIDE SEQUENCE [LARGE SCALE GENOMIC DNA]</scope>
    <source>
        <strain evidence="3">JCM 18531</strain>
    </source>
</reference>
<accession>A0ABP8WMZ7</accession>
<dbReference type="EMBL" id="BAABKM010000001">
    <property type="protein sequence ID" value="GAA4691070.1"/>
    <property type="molecule type" value="Genomic_DNA"/>
</dbReference>
<dbReference type="SUPFAM" id="SSF53597">
    <property type="entry name" value="Dihydrofolate reductase-like"/>
    <property type="match status" value="1"/>
</dbReference>
<dbReference type="InterPro" id="IPR002734">
    <property type="entry name" value="RibDG_C"/>
</dbReference>
<protein>
    <submittedName>
        <fullName evidence="2">Dihydrofolate reductase family protein</fullName>
    </submittedName>
</protein>
<dbReference type="Pfam" id="PF01872">
    <property type="entry name" value="RibD_C"/>
    <property type="match status" value="1"/>
</dbReference>
<organism evidence="2 3">
    <name type="scientific">Nocardioides conyzicola</name>
    <dbReference type="NCBI Taxonomy" id="1651781"/>
    <lineage>
        <taxon>Bacteria</taxon>
        <taxon>Bacillati</taxon>
        <taxon>Actinomycetota</taxon>
        <taxon>Actinomycetes</taxon>
        <taxon>Propionibacteriales</taxon>
        <taxon>Nocardioidaceae</taxon>
        <taxon>Nocardioides</taxon>
    </lineage>
</organism>
<dbReference type="InterPro" id="IPR024072">
    <property type="entry name" value="DHFR-like_dom_sf"/>
</dbReference>
<evidence type="ECO:0000313" key="3">
    <source>
        <dbReference type="Proteomes" id="UP001499974"/>
    </source>
</evidence>
<comment type="caution">
    <text evidence="2">The sequence shown here is derived from an EMBL/GenBank/DDBJ whole genome shotgun (WGS) entry which is preliminary data.</text>
</comment>
<name>A0ABP8WMZ7_9ACTN</name>
<evidence type="ECO:0000259" key="1">
    <source>
        <dbReference type="Pfam" id="PF01872"/>
    </source>
</evidence>
<dbReference type="PANTHER" id="PTHR38011:SF11">
    <property type="entry name" value="2,5-DIAMINO-6-RIBOSYLAMINO-4(3H)-PYRIMIDINONE 5'-PHOSPHATE REDUCTASE"/>
    <property type="match status" value="1"/>
</dbReference>
<proteinExistence type="predicted"/>
<gene>
    <name evidence="2" type="ORF">GCM10023349_02110</name>
</gene>